<dbReference type="InterPro" id="IPR011933">
    <property type="entry name" value="Double_TM_dom"/>
</dbReference>
<dbReference type="RefSeq" id="WP_147098437.1">
    <property type="nucleotide sequence ID" value="NZ_VOOS01000001.1"/>
</dbReference>
<evidence type="ECO:0000313" key="4">
    <source>
        <dbReference type="Proteomes" id="UP000321721"/>
    </source>
</evidence>
<dbReference type="SUPFAM" id="SSF52317">
    <property type="entry name" value="Class I glutamine amidotransferase-like"/>
    <property type="match status" value="1"/>
</dbReference>
<sequence>MKFASPEFLYALIAIAIPIIIHLFNFRKFKKVYFSNISFLKEVKQETQSKSKLKHLLILLSRILAIAFLVFAFSQPFIPSNSSEANNNNVVGIYVDNSFSMESSGENGSLLNEAKLKAVEIVNSYKKTDHFVICENSFSVGSQRLLNAEDAIDKLEEIQITPETKLLSAGVTRLKDAISDQENNNKAIYVLSDFQQTTSDINNIKNDSITQLFFVPVKGNQLSNIYIDSCWFSSPSHVLFQQEKLSVLIKNNSNNDLENIPIKLFINNQLVSPASFSVKANEKTVLELNYQNKTNGIQNGKIELRDNPVTSDDNFFFSYQISKSINVLEITNENSSNKIKSVYETDSVFNFNSHNVNQLDYSLIKKSDLVILNNLNDISSGLSASINKFVTNGGDLVIMPSNQIDFNSYREFLSLLNINYYLSIDTTSTQIKEIAYKHIVYQNVFEGKPESNINLPSVYHHYALSANNTSYKNTILSLKNGNDLLNEYKVDKGTVYLSAISANNEFSNFTNHALFVPTLYNIGLLSQPNHPLFYTIGDNASLVLDKIDNESIYHIKAENFDIIPKSQSTNYHTTIFVGQNIVNAGNYILASKNNELGLAFNYNRKESDLTCNTSDEIEEQINKSSINASLLSSKINSLNSAISEIKSGKKYWKLCIILALLFLGAEIVLIKLFK</sequence>
<feature type="transmembrane region" description="Helical" evidence="1">
    <location>
        <begin position="651"/>
        <end position="673"/>
    </location>
</feature>
<protein>
    <recommendedName>
        <fullName evidence="2">Aerotolerance regulator N-terminal domain-containing protein</fullName>
    </recommendedName>
</protein>
<feature type="domain" description="Aerotolerance regulator N-terminal" evidence="2">
    <location>
        <begin position="1"/>
        <end position="76"/>
    </location>
</feature>
<dbReference type="OrthoDB" id="9810200at2"/>
<dbReference type="PANTHER" id="PTHR37464">
    <property type="entry name" value="BLL2463 PROTEIN"/>
    <property type="match status" value="1"/>
</dbReference>
<keyword evidence="1" id="KW-1133">Transmembrane helix</keyword>
<dbReference type="AlphaFoldDB" id="A0A5C6RYJ0"/>
<evidence type="ECO:0000256" key="1">
    <source>
        <dbReference type="SAM" id="Phobius"/>
    </source>
</evidence>
<dbReference type="Pfam" id="PF07584">
    <property type="entry name" value="BatA"/>
    <property type="match status" value="1"/>
</dbReference>
<gene>
    <name evidence="3" type="ORF">FRY74_02920</name>
</gene>
<dbReference type="Proteomes" id="UP000321721">
    <property type="component" value="Unassembled WGS sequence"/>
</dbReference>
<comment type="caution">
    <text evidence="3">The sequence shown here is derived from an EMBL/GenBank/DDBJ whole genome shotgun (WGS) entry which is preliminary data.</text>
</comment>
<keyword evidence="1" id="KW-0812">Transmembrane</keyword>
<dbReference type="InterPro" id="IPR024163">
    <property type="entry name" value="Aerotolerance_reg_N"/>
</dbReference>
<proteinExistence type="predicted"/>
<dbReference type="PANTHER" id="PTHR37464:SF1">
    <property type="entry name" value="BLL2463 PROTEIN"/>
    <property type="match status" value="1"/>
</dbReference>
<accession>A0A5C6RYJ0</accession>
<organism evidence="3 4">
    <name type="scientific">Vicingus serpentipes</name>
    <dbReference type="NCBI Taxonomy" id="1926625"/>
    <lineage>
        <taxon>Bacteria</taxon>
        <taxon>Pseudomonadati</taxon>
        <taxon>Bacteroidota</taxon>
        <taxon>Flavobacteriia</taxon>
        <taxon>Flavobacteriales</taxon>
        <taxon>Vicingaceae</taxon>
        <taxon>Vicingus</taxon>
    </lineage>
</organism>
<keyword evidence="1" id="KW-0472">Membrane</keyword>
<dbReference type="InterPro" id="IPR036465">
    <property type="entry name" value="vWFA_dom_sf"/>
</dbReference>
<feature type="transmembrane region" description="Helical" evidence="1">
    <location>
        <begin position="6"/>
        <end position="26"/>
    </location>
</feature>
<name>A0A5C6RYJ0_9FLAO</name>
<feature type="transmembrane region" description="Helical" evidence="1">
    <location>
        <begin position="56"/>
        <end position="78"/>
    </location>
</feature>
<reference evidence="3 4" key="1">
    <citation type="submission" date="2019-08" db="EMBL/GenBank/DDBJ databases">
        <title>Genome of Vicingus serpentipes NCIMB 15042.</title>
        <authorList>
            <person name="Bowman J.P."/>
        </authorList>
    </citation>
    <scope>NUCLEOTIDE SEQUENCE [LARGE SCALE GENOMIC DNA]</scope>
    <source>
        <strain evidence="3 4">NCIMB 15042</strain>
    </source>
</reference>
<dbReference type="InterPro" id="IPR029062">
    <property type="entry name" value="Class_I_gatase-like"/>
</dbReference>
<dbReference type="Gene3D" id="3.40.50.410">
    <property type="entry name" value="von Willebrand factor, type A domain"/>
    <property type="match status" value="1"/>
</dbReference>
<keyword evidence="4" id="KW-1185">Reference proteome</keyword>
<dbReference type="NCBIfam" id="TIGR02226">
    <property type="entry name" value="two_anch"/>
    <property type="match status" value="1"/>
</dbReference>
<evidence type="ECO:0000313" key="3">
    <source>
        <dbReference type="EMBL" id="TXB67154.1"/>
    </source>
</evidence>
<dbReference type="EMBL" id="VOOS01000001">
    <property type="protein sequence ID" value="TXB67154.1"/>
    <property type="molecule type" value="Genomic_DNA"/>
</dbReference>
<evidence type="ECO:0000259" key="2">
    <source>
        <dbReference type="Pfam" id="PF07584"/>
    </source>
</evidence>